<evidence type="ECO:0000256" key="2">
    <source>
        <dbReference type="ARBA" id="ARBA00022676"/>
    </source>
</evidence>
<keyword evidence="6" id="KW-1185">Reference proteome</keyword>
<accession>A0A7E4VYS2</accession>
<keyword evidence="5" id="KW-0325">Glycoprotein</keyword>
<dbReference type="Proteomes" id="UP000492821">
    <property type="component" value="Unassembled WGS sequence"/>
</dbReference>
<dbReference type="PANTHER" id="PTHR46671:SF7">
    <property type="entry name" value="CORE-2_I-BRANCHING ENZYME"/>
    <property type="match status" value="1"/>
</dbReference>
<name>A0A7E4VYS2_PANRE</name>
<evidence type="ECO:0000313" key="6">
    <source>
        <dbReference type="Proteomes" id="UP000492821"/>
    </source>
</evidence>
<protein>
    <submittedName>
        <fullName evidence="7">PH domain-containing protein</fullName>
    </submittedName>
</protein>
<dbReference type="PANTHER" id="PTHR46671">
    <property type="entry name" value="PROTEIN CBG11221"/>
    <property type="match status" value="1"/>
</dbReference>
<keyword evidence="3" id="KW-0808">Transferase</keyword>
<organism evidence="6 7">
    <name type="scientific">Panagrellus redivivus</name>
    <name type="common">Microworm</name>
    <dbReference type="NCBI Taxonomy" id="6233"/>
    <lineage>
        <taxon>Eukaryota</taxon>
        <taxon>Metazoa</taxon>
        <taxon>Ecdysozoa</taxon>
        <taxon>Nematoda</taxon>
        <taxon>Chromadorea</taxon>
        <taxon>Rhabditida</taxon>
        <taxon>Tylenchina</taxon>
        <taxon>Panagrolaimomorpha</taxon>
        <taxon>Panagrolaimoidea</taxon>
        <taxon>Panagrolaimidae</taxon>
        <taxon>Panagrellus</taxon>
    </lineage>
</organism>
<dbReference type="GO" id="GO:0016020">
    <property type="term" value="C:membrane"/>
    <property type="evidence" value="ECO:0007669"/>
    <property type="project" value="UniProtKB-SubCell"/>
</dbReference>
<comment type="subcellular location">
    <subcellularLocation>
        <location evidence="1">Membrane</location>
        <topology evidence="1">Single-pass type II membrane protein</topology>
    </subcellularLocation>
</comment>
<dbReference type="Pfam" id="PF02485">
    <property type="entry name" value="Branch"/>
    <property type="match status" value="1"/>
</dbReference>
<evidence type="ECO:0000256" key="5">
    <source>
        <dbReference type="ARBA" id="ARBA00023180"/>
    </source>
</evidence>
<dbReference type="WBParaSite" id="Pan_g4483.t1">
    <property type="protein sequence ID" value="Pan_g4483.t1"/>
    <property type="gene ID" value="Pan_g4483"/>
</dbReference>
<dbReference type="AlphaFoldDB" id="A0A7E4VYS2"/>
<keyword evidence="4" id="KW-0472">Membrane</keyword>
<dbReference type="InterPro" id="IPR003406">
    <property type="entry name" value="Glyco_trans_14"/>
</dbReference>
<reference evidence="6" key="1">
    <citation type="journal article" date="2013" name="Genetics">
        <title>The draft genome and transcriptome of Panagrellus redivivus are shaped by the harsh demands of a free-living lifestyle.</title>
        <authorList>
            <person name="Srinivasan J."/>
            <person name="Dillman A.R."/>
            <person name="Macchietto M.G."/>
            <person name="Heikkinen L."/>
            <person name="Lakso M."/>
            <person name="Fracchia K.M."/>
            <person name="Antoshechkin I."/>
            <person name="Mortazavi A."/>
            <person name="Wong G."/>
            <person name="Sternberg P.W."/>
        </authorList>
    </citation>
    <scope>NUCLEOTIDE SEQUENCE [LARGE SCALE GENOMIC DNA]</scope>
    <source>
        <strain evidence="6">MT8872</strain>
    </source>
</reference>
<sequence>MGQQQNSRIGAELATIYAPQNSYCYSIDSDADERFKSWMHALSNCFDNVFIAPKEFSLNSDGHDMDLAHLACLEILRKDKSWKYVALLQNHDAVIKTNAELVQIYTWFNGTNDVGTEQMTPHLYDTNLDWSFQALKLFKDSSRNINQNISFTKGFNQCSLSRAAVDYIFDELNLTNLVTNINTDTYGVDEILVSTLNSDDNIGLPGGFTRKCLGSKANVNTLTRHQYWKSATRKCPSGEARHSICLIGVEFLSEIEKWPAMFANKVYPKFDFGGYECMRERLFNRTFYPDFALPKEIFNETTYASRVAVSVRFPK</sequence>
<evidence type="ECO:0000256" key="1">
    <source>
        <dbReference type="ARBA" id="ARBA00004606"/>
    </source>
</evidence>
<reference evidence="7" key="2">
    <citation type="submission" date="2020-10" db="UniProtKB">
        <authorList>
            <consortium name="WormBaseParasite"/>
        </authorList>
    </citation>
    <scope>IDENTIFICATION</scope>
</reference>
<evidence type="ECO:0000256" key="4">
    <source>
        <dbReference type="ARBA" id="ARBA00023136"/>
    </source>
</evidence>
<proteinExistence type="predicted"/>
<keyword evidence="2" id="KW-0328">Glycosyltransferase</keyword>
<evidence type="ECO:0000256" key="3">
    <source>
        <dbReference type="ARBA" id="ARBA00022679"/>
    </source>
</evidence>
<evidence type="ECO:0000313" key="7">
    <source>
        <dbReference type="WBParaSite" id="Pan_g4483.t1"/>
    </source>
</evidence>
<dbReference type="GO" id="GO:0016757">
    <property type="term" value="F:glycosyltransferase activity"/>
    <property type="evidence" value="ECO:0007669"/>
    <property type="project" value="UniProtKB-KW"/>
</dbReference>